<keyword evidence="3" id="KW-1185">Reference proteome</keyword>
<name>A0A2W0H9V2_9BACI</name>
<proteinExistence type="predicted"/>
<gene>
    <name evidence="2" type="ORF">CR205_08650</name>
</gene>
<sequence>MGWTIALMFGLSALLFVLSLARKDPAKEMETQLENFSISLMKEMYQLKKQVSVLEEEHLITSGIRESAAASEPEFQEEKTRMPEQEPFTELTRDDVLALYEEGYSVKDISEETYRSEQEIDELLAKR</sequence>
<organism evidence="2 3">
    <name type="scientific">Alteribacter lacisalsi</name>
    <dbReference type="NCBI Taxonomy" id="2045244"/>
    <lineage>
        <taxon>Bacteria</taxon>
        <taxon>Bacillati</taxon>
        <taxon>Bacillota</taxon>
        <taxon>Bacilli</taxon>
        <taxon>Bacillales</taxon>
        <taxon>Bacillaceae</taxon>
        <taxon>Alteribacter</taxon>
    </lineage>
</organism>
<comment type="caution">
    <text evidence="2">The sequence shown here is derived from an EMBL/GenBank/DDBJ whole genome shotgun (WGS) entry which is preliminary data.</text>
</comment>
<feature type="region of interest" description="Disordered" evidence="1">
    <location>
        <begin position="65"/>
        <end position="88"/>
    </location>
</feature>
<dbReference type="OrthoDB" id="2937672at2"/>
<evidence type="ECO:0000313" key="3">
    <source>
        <dbReference type="Proteomes" id="UP000248066"/>
    </source>
</evidence>
<dbReference type="RefSeq" id="WP_110518698.1">
    <property type="nucleotide sequence ID" value="NZ_PDOF01000001.1"/>
</dbReference>
<dbReference type="AlphaFoldDB" id="A0A2W0H9V2"/>
<dbReference type="EMBL" id="PDOF01000001">
    <property type="protein sequence ID" value="PYZ98634.1"/>
    <property type="molecule type" value="Genomic_DNA"/>
</dbReference>
<dbReference type="Proteomes" id="UP000248066">
    <property type="component" value="Unassembled WGS sequence"/>
</dbReference>
<evidence type="ECO:0000256" key="1">
    <source>
        <dbReference type="SAM" id="MobiDB-lite"/>
    </source>
</evidence>
<accession>A0A2W0H9V2</accession>
<evidence type="ECO:0000313" key="2">
    <source>
        <dbReference type="EMBL" id="PYZ98634.1"/>
    </source>
</evidence>
<protein>
    <submittedName>
        <fullName evidence="2">Uncharacterized protein</fullName>
    </submittedName>
</protein>
<reference evidence="2 3" key="1">
    <citation type="submission" date="2017-10" db="EMBL/GenBank/DDBJ databases">
        <title>Bacillus sp. nov., a halophilic bacterium isolated from a Yangshapao Lake.</title>
        <authorList>
            <person name="Wang H."/>
        </authorList>
    </citation>
    <scope>NUCLEOTIDE SEQUENCE [LARGE SCALE GENOMIC DNA]</scope>
    <source>
        <strain evidence="2 3">YSP-3</strain>
    </source>
</reference>